<dbReference type="Proteomes" id="UP000324800">
    <property type="component" value="Unassembled WGS sequence"/>
</dbReference>
<organism evidence="2 3">
    <name type="scientific">Streblomastix strix</name>
    <dbReference type="NCBI Taxonomy" id="222440"/>
    <lineage>
        <taxon>Eukaryota</taxon>
        <taxon>Metamonada</taxon>
        <taxon>Preaxostyla</taxon>
        <taxon>Oxymonadida</taxon>
        <taxon>Streblomastigidae</taxon>
        <taxon>Streblomastix</taxon>
    </lineage>
</organism>
<feature type="non-terminal residue" evidence="2">
    <location>
        <position position="138"/>
    </location>
</feature>
<sequence>MLASAPDPSKSDRETERIEKFGGYSRYQVKFQQDLNPYSKNTDQQADFAPQTDATQEDIQNKQKEDQDEEEFEDDNAQTNRELQQIGGMNWGLEPINPDYNRRPFAQINDFGYRVIDQGLSEYPKKQPKIEEKQINQQ</sequence>
<feature type="region of interest" description="Disordered" evidence="1">
    <location>
        <begin position="36"/>
        <end position="78"/>
    </location>
</feature>
<gene>
    <name evidence="2" type="ORF">EZS28_055813</name>
</gene>
<evidence type="ECO:0000256" key="1">
    <source>
        <dbReference type="SAM" id="MobiDB-lite"/>
    </source>
</evidence>
<dbReference type="EMBL" id="SNRW01048471">
    <property type="protein sequence ID" value="KAA6313096.1"/>
    <property type="molecule type" value="Genomic_DNA"/>
</dbReference>
<feature type="compositionally biased region" description="Acidic residues" evidence="1">
    <location>
        <begin position="66"/>
        <end position="76"/>
    </location>
</feature>
<dbReference type="AlphaFoldDB" id="A0A5J4PTY9"/>
<evidence type="ECO:0000313" key="2">
    <source>
        <dbReference type="EMBL" id="KAA6313096.1"/>
    </source>
</evidence>
<reference evidence="2 3" key="1">
    <citation type="submission" date="2019-03" db="EMBL/GenBank/DDBJ databases">
        <title>Single cell metagenomics reveals metabolic interactions within the superorganism composed of flagellate Streblomastix strix and complex community of Bacteroidetes bacteria on its surface.</title>
        <authorList>
            <person name="Treitli S.C."/>
            <person name="Kolisko M."/>
            <person name="Husnik F."/>
            <person name="Keeling P."/>
            <person name="Hampl V."/>
        </authorList>
    </citation>
    <scope>NUCLEOTIDE SEQUENCE [LARGE SCALE GENOMIC DNA]</scope>
    <source>
        <strain evidence="2">ST1C</strain>
    </source>
</reference>
<accession>A0A5J4PTY9</accession>
<name>A0A5J4PTY9_9EUKA</name>
<feature type="compositionally biased region" description="Basic and acidic residues" evidence="1">
    <location>
        <begin position="9"/>
        <end position="20"/>
    </location>
</feature>
<comment type="caution">
    <text evidence="2">The sequence shown here is derived from an EMBL/GenBank/DDBJ whole genome shotgun (WGS) entry which is preliminary data.</text>
</comment>
<protein>
    <submittedName>
        <fullName evidence="2">Uncharacterized protein</fullName>
    </submittedName>
</protein>
<proteinExistence type="predicted"/>
<feature type="region of interest" description="Disordered" evidence="1">
    <location>
        <begin position="1"/>
        <end position="21"/>
    </location>
</feature>
<feature type="compositionally biased region" description="Polar residues" evidence="1">
    <location>
        <begin position="36"/>
        <end position="45"/>
    </location>
</feature>
<evidence type="ECO:0000313" key="3">
    <source>
        <dbReference type="Proteomes" id="UP000324800"/>
    </source>
</evidence>